<dbReference type="Gene3D" id="1.10.357.10">
    <property type="entry name" value="Tetracycline Repressor, domain 2"/>
    <property type="match status" value="1"/>
</dbReference>
<evidence type="ECO:0000256" key="2">
    <source>
        <dbReference type="PROSITE-ProRule" id="PRU00335"/>
    </source>
</evidence>
<dbReference type="SUPFAM" id="SSF46689">
    <property type="entry name" value="Homeodomain-like"/>
    <property type="match status" value="1"/>
</dbReference>
<gene>
    <name evidence="4" type="ORF">LWC34_02625</name>
</gene>
<keyword evidence="1 2" id="KW-0238">DNA-binding</keyword>
<dbReference type="PROSITE" id="PS50977">
    <property type="entry name" value="HTH_TETR_2"/>
    <property type="match status" value="1"/>
</dbReference>
<evidence type="ECO:0000259" key="3">
    <source>
        <dbReference type="PROSITE" id="PS50977"/>
    </source>
</evidence>
<reference evidence="4 5" key="1">
    <citation type="submission" date="2021-12" db="EMBL/GenBank/DDBJ databases">
        <title>Genome sequence of Kibdelosporangium philippinense ATCC 49844.</title>
        <authorList>
            <person name="Fedorov E.A."/>
            <person name="Omeragic M."/>
            <person name="Shalygina K.F."/>
            <person name="Maclea K.S."/>
        </authorList>
    </citation>
    <scope>NUCLEOTIDE SEQUENCE [LARGE SCALE GENOMIC DNA]</scope>
    <source>
        <strain evidence="4 5">ATCC 49844</strain>
    </source>
</reference>
<dbReference type="EMBL" id="JAJVCN010000001">
    <property type="protein sequence ID" value="MCE7001740.1"/>
    <property type="molecule type" value="Genomic_DNA"/>
</dbReference>
<feature type="DNA-binding region" description="H-T-H motif" evidence="2">
    <location>
        <begin position="32"/>
        <end position="51"/>
    </location>
</feature>
<keyword evidence="5" id="KW-1185">Reference proteome</keyword>
<evidence type="ECO:0000313" key="4">
    <source>
        <dbReference type="EMBL" id="MCE7001740.1"/>
    </source>
</evidence>
<evidence type="ECO:0000256" key="1">
    <source>
        <dbReference type="ARBA" id="ARBA00023125"/>
    </source>
</evidence>
<accession>A0ABS8Z1V1</accession>
<dbReference type="PANTHER" id="PTHR30055">
    <property type="entry name" value="HTH-TYPE TRANSCRIPTIONAL REGULATOR RUTR"/>
    <property type="match status" value="1"/>
</dbReference>
<proteinExistence type="predicted"/>
<name>A0ABS8Z1V1_9PSEU</name>
<dbReference type="InterPro" id="IPR001647">
    <property type="entry name" value="HTH_TetR"/>
</dbReference>
<organism evidence="4 5">
    <name type="scientific">Kibdelosporangium philippinense</name>
    <dbReference type="NCBI Taxonomy" id="211113"/>
    <lineage>
        <taxon>Bacteria</taxon>
        <taxon>Bacillati</taxon>
        <taxon>Actinomycetota</taxon>
        <taxon>Actinomycetes</taxon>
        <taxon>Pseudonocardiales</taxon>
        <taxon>Pseudonocardiaceae</taxon>
        <taxon>Kibdelosporangium</taxon>
    </lineage>
</organism>
<dbReference type="PANTHER" id="PTHR30055:SF209">
    <property type="entry name" value="POSSIBLE TRANSCRIPTIONAL REGULATORY PROTEIN (PROBABLY TETR-FAMILY)"/>
    <property type="match status" value="1"/>
</dbReference>
<dbReference type="PRINTS" id="PR00455">
    <property type="entry name" value="HTHTETR"/>
</dbReference>
<protein>
    <submittedName>
        <fullName evidence="4">TetR/AcrR family transcriptional regulator</fullName>
    </submittedName>
</protein>
<dbReference type="InterPro" id="IPR009057">
    <property type="entry name" value="Homeodomain-like_sf"/>
</dbReference>
<feature type="domain" description="HTH tetR-type" evidence="3">
    <location>
        <begin position="9"/>
        <end position="69"/>
    </location>
</feature>
<dbReference type="InterPro" id="IPR050109">
    <property type="entry name" value="HTH-type_TetR-like_transc_reg"/>
</dbReference>
<dbReference type="Pfam" id="PF00440">
    <property type="entry name" value="TetR_N"/>
    <property type="match status" value="1"/>
</dbReference>
<evidence type="ECO:0000313" key="5">
    <source>
        <dbReference type="Proteomes" id="UP001521150"/>
    </source>
</evidence>
<sequence>MSGVRADAVRNREKVLAAAARLFAGQGARNVTMADIAQAAGVGRATLYRRYPDVASIATALLDSHERELQEELLRGSPPLGPGALPGLRLTAFYAAMVDLLEQHYELVLGTEVGQSRMRTGAYGFWRAHVRSLLVAGGVAEADALVDSLLAPLAPDVYAYQRNELGLTVKEIVAGLERLARGVFDGG</sequence>
<comment type="caution">
    <text evidence="4">The sequence shown here is derived from an EMBL/GenBank/DDBJ whole genome shotgun (WGS) entry which is preliminary data.</text>
</comment>
<dbReference type="Proteomes" id="UP001521150">
    <property type="component" value="Unassembled WGS sequence"/>
</dbReference>